<sequence>MIPTRSVTDVTTKTFTTINRQSGRRLQQQVPDLLGHFQVLKVRSPGLICHSLPQNRGPPRPPSNESRLGSPIPPAAMIPQRH</sequence>
<dbReference type="Proteomes" id="UP000639643">
    <property type="component" value="Unassembled WGS sequence"/>
</dbReference>
<dbReference type="EMBL" id="WIGM01000971">
    <property type="protein sequence ID" value="KAF6807544.1"/>
    <property type="molecule type" value="Genomic_DNA"/>
</dbReference>
<gene>
    <name evidence="2" type="ORF">CMUS01_14097</name>
</gene>
<evidence type="ECO:0000313" key="2">
    <source>
        <dbReference type="EMBL" id="KAF6807544.1"/>
    </source>
</evidence>
<accession>A0A8H6MSM4</accession>
<evidence type="ECO:0000313" key="3">
    <source>
        <dbReference type="Proteomes" id="UP000639643"/>
    </source>
</evidence>
<keyword evidence="3" id="KW-1185">Reference proteome</keyword>
<feature type="region of interest" description="Disordered" evidence="1">
    <location>
        <begin position="50"/>
        <end position="82"/>
    </location>
</feature>
<protein>
    <submittedName>
        <fullName evidence="2">Uncharacterized protein</fullName>
    </submittedName>
</protein>
<dbReference type="AlphaFoldDB" id="A0A8H6MSM4"/>
<evidence type="ECO:0000256" key="1">
    <source>
        <dbReference type="SAM" id="MobiDB-lite"/>
    </source>
</evidence>
<proteinExistence type="predicted"/>
<reference evidence="2" key="1">
    <citation type="journal article" date="2020" name="Phytopathology">
        <title>Genome Sequence Resources of Colletotrichum truncatum, C. plurivorum, C. musicola, and C. sojae: Four Species Pathogenic to Soybean (Glycine max).</title>
        <authorList>
            <person name="Rogerio F."/>
            <person name="Boufleur T.R."/>
            <person name="Ciampi-Guillardi M."/>
            <person name="Sukno S.A."/>
            <person name="Thon M.R."/>
            <person name="Massola Junior N.S."/>
            <person name="Baroncelli R."/>
        </authorList>
    </citation>
    <scope>NUCLEOTIDE SEQUENCE</scope>
    <source>
        <strain evidence="2">LFN0074</strain>
    </source>
</reference>
<name>A0A8H6MSM4_9PEZI</name>
<comment type="caution">
    <text evidence="2">The sequence shown here is derived from an EMBL/GenBank/DDBJ whole genome shotgun (WGS) entry which is preliminary data.</text>
</comment>
<organism evidence="2 3">
    <name type="scientific">Colletotrichum musicola</name>
    <dbReference type="NCBI Taxonomy" id="2175873"/>
    <lineage>
        <taxon>Eukaryota</taxon>
        <taxon>Fungi</taxon>
        <taxon>Dikarya</taxon>
        <taxon>Ascomycota</taxon>
        <taxon>Pezizomycotina</taxon>
        <taxon>Sordariomycetes</taxon>
        <taxon>Hypocreomycetidae</taxon>
        <taxon>Glomerellales</taxon>
        <taxon>Glomerellaceae</taxon>
        <taxon>Colletotrichum</taxon>
        <taxon>Colletotrichum orchidearum species complex</taxon>
    </lineage>
</organism>